<dbReference type="Proteomes" id="UP001175353">
    <property type="component" value="Unassembled WGS sequence"/>
</dbReference>
<dbReference type="Pfam" id="PF06985">
    <property type="entry name" value="HET"/>
    <property type="match status" value="1"/>
</dbReference>
<keyword evidence="3" id="KW-1185">Reference proteome</keyword>
<name>A0AAN6KUW8_9PEZI</name>
<reference evidence="2" key="1">
    <citation type="submission" date="2023-06" db="EMBL/GenBank/DDBJ databases">
        <title>Black Yeasts Isolated from many extreme environments.</title>
        <authorList>
            <person name="Coleine C."/>
            <person name="Stajich J.E."/>
            <person name="Selbmann L."/>
        </authorList>
    </citation>
    <scope>NUCLEOTIDE SEQUENCE</scope>
    <source>
        <strain evidence="2">CCFEE 5200</strain>
    </source>
</reference>
<protein>
    <recommendedName>
        <fullName evidence="1">Heterokaryon incompatibility domain-containing protein</fullName>
    </recommendedName>
</protein>
<dbReference type="EMBL" id="JAUJLE010000032">
    <property type="protein sequence ID" value="KAK1002045.1"/>
    <property type="molecule type" value="Genomic_DNA"/>
</dbReference>
<dbReference type="InterPro" id="IPR052895">
    <property type="entry name" value="HetReg/Transcr_Mod"/>
</dbReference>
<organism evidence="2 3">
    <name type="scientific">Friedmanniomyces endolithicus</name>
    <dbReference type="NCBI Taxonomy" id="329885"/>
    <lineage>
        <taxon>Eukaryota</taxon>
        <taxon>Fungi</taxon>
        <taxon>Dikarya</taxon>
        <taxon>Ascomycota</taxon>
        <taxon>Pezizomycotina</taxon>
        <taxon>Dothideomycetes</taxon>
        <taxon>Dothideomycetidae</taxon>
        <taxon>Mycosphaerellales</taxon>
        <taxon>Teratosphaeriaceae</taxon>
        <taxon>Friedmanniomyces</taxon>
    </lineage>
</organism>
<sequence>MAALPAPKFDYRPLGDDYGNFRLLELQPAIDRRDLLRCTIQHASIDTSAYCALSYVWGDQKVDSSEMETTYKRPKRRLFESKKHYQEGAVVYRKEIGSSLARALRYMRQPYASVTIWVDAFCIDQESKEERASQVKLMTKIYSSAQVVHAWLGPEYNEDPAVHSRACLAGRSNRSARNWLTVPLVGIEIQKNTLAFDYIDLIWALAKRIKGSEKLASENDWLQACFTIAQTPAEDLQQRKNAVHQVWASFSAQLLQAVISHAQAGQIYTTLDSLSQVNYFSRMWILQETGRAKRVVFHYGEREASHQQLLLALGVTRAYNGSFAKDQLRMLGSKFDSRFLSCVIARLTCSKALGLHEVLKLAFFDRSMHSATDPRDLVYALLGLATNPQAISVSYELSLDEVYIATARFLFGQGFTDSLITFRPYARSNEFLSPEFPSWAYDWSRRGLPSFARFKAAKDTRPRLSFVRHTGTVHNIAMSLKGTWIGRVVAVNEHKFSALASAAGLSLEVIQSGRLQGGARPLTTDEKRILGDLLARIHPTVQLLPADVARLMSQSALPLGNFWCWWVWWTLSIWSLAKGNTNEVAELLLREAPPRVSSNKDVMRLVSARDVAGLMDLQSWSNLLFTSSTGAAPGSQLTAFGIDIVESLFRSAWGTRPFALDTGFLACAAEVVQVGDEVVIFHGVKAPLVVRRAGNGAHRIVGPAHVCGAMQGQLMSVASSVETYALT</sequence>
<evidence type="ECO:0000313" key="3">
    <source>
        <dbReference type="Proteomes" id="UP001175353"/>
    </source>
</evidence>
<accession>A0AAN6KUW8</accession>
<evidence type="ECO:0000259" key="1">
    <source>
        <dbReference type="Pfam" id="PF06985"/>
    </source>
</evidence>
<dbReference type="AlphaFoldDB" id="A0AAN6KUW8"/>
<dbReference type="InterPro" id="IPR010730">
    <property type="entry name" value="HET"/>
</dbReference>
<comment type="caution">
    <text evidence="2">The sequence shown here is derived from an EMBL/GenBank/DDBJ whole genome shotgun (WGS) entry which is preliminary data.</text>
</comment>
<feature type="domain" description="Heterokaryon incompatibility" evidence="1">
    <location>
        <begin position="50"/>
        <end position="288"/>
    </location>
</feature>
<dbReference type="PANTHER" id="PTHR24148:SF64">
    <property type="entry name" value="HETEROKARYON INCOMPATIBILITY DOMAIN-CONTAINING PROTEIN"/>
    <property type="match status" value="1"/>
</dbReference>
<evidence type="ECO:0000313" key="2">
    <source>
        <dbReference type="EMBL" id="KAK1002045.1"/>
    </source>
</evidence>
<gene>
    <name evidence="2" type="ORF">LTR91_005141</name>
</gene>
<dbReference type="Pfam" id="PF26639">
    <property type="entry name" value="Het-6_barrel"/>
    <property type="match status" value="1"/>
</dbReference>
<proteinExistence type="predicted"/>
<dbReference type="PANTHER" id="PTHR24148">
    <property type="entry name" value="ANKYRIN REPEAT DOMAIN-CONTAINING PROTEIN 39 HOMOLOG-RELATED"/>
    <property type="match status" value="1"/>
</dbReference>